<protein>
    <submittedName>
        <fullName evidence="1">Uncharacterized protein</fullName>
    </submittedName>
</protein>
<evidence type="ECO:0000313" key="2">
    <source>
        <dbReference type="Proteomes" id="UP000887013"/>
    </source>
</evidence>
<dbReference type="Proteomes" id="UP000887013">
    <property type="component" value="Unassembled WGS sequence"/>
</dbReference>
<comment type="caution">
    <text evidence="1">The sequence shown here is derived from an EMBL/GenBank/DDBJ whole genome shotgun (WGS) entry which is preliminary data.</text>
</comment>
<name>A0A8X6TLV5_NEPPI</name>
<sequence length="130" mass="14554">MRRLRTTCPFILSQTRCGWGLLHQRCSIVINGIDGEVKERAHALSRQPTMTLVAIAIWTRANVLFPMIENHDGEALPRGQGCVGHEAVRECEAIIASTKDCYPVVVEKNLGTGFLMKKGNVSQKWVYDED</sequence>
<dbReference type="AlphaFoldDB" id="A0A8X6TLV5"/>
<accession>A0A8X6TLV5</accession>
<evidence type="ECO:0000313" key="1">
    <source>
        <dbReference type="EMBL" id="GFT33161.1"/>
    </source>
</evidence>
<dbReference type="EMBL" id="BMAW01013307">
    <property type="protein sequence ID" value="GFT33161.1"/>
    <property type="molecule type" value="Genomic_DNA"/>
</dbReference>
<gene>
    <name evidence="1" type="ORF">NPIL_640201</name>
</gene>
<organism evidence="1 2">
    <name type="scientific">Nephila pilipes</name>
    <name type="common">Giant wood spider</name>
    <name type="synonym">Nephila maculata</name>
    <dbReference type="NCBI Taxonomy" id="299642"/>
    <lineage>
        <taxon>Eukaryota</taxon>
        <taxon>Metazoa</taxon>
        <taxon>Ecdysozoa</taxon>
        <taxon>Arthropoda</taxon>
        <taxon>Chelicerata</taxon>
        <taxon>Arachnida</taxon>
        <taxon>Araneae</taxon>
        <taxon>Araneomorphae</taxon>
        <taxon>Entelegynae</taxon>
        <taxon>Araneoidea</taxon>
        <taxon>Nephilidae</taxon>
        <taxon>Nephila</taxon>
    </lineage>
</organism>
<proteinExistence type="predicted"/>
<keyword evidence="2" id="KW-1185">Reference proteome</keyword>
<reference evidence="1" key="1">
    <citation type="submission" date="2020-08" db="EMBL/GenBank/DDBJ databases">
        <title>Multicomponent nature underlies the extraordinary mechanical properties of spider dragline silk.</title>
        <authorList>
            <person name="Kono N."/>
            <person name="Nakamura H."/>
            <person name="Mori M."/>
            <person name="Yoshida Y."/>
            <person name="Ohtoshi R."/>
            <person name="Malay A.D."/>
            <person name="Moran D.A.P."/>
            <person name="Tomita M."/>
            <person name="Numata K."/>
            <person name="Arakawa K."/>
        </authorList>
    </citation>
    <scope>NUCLEOTIDE SEQUENCE</scope>
</reference>